<proteinExistence type="predicted"/>
<name>A0A4R2FI17_9GAMM</name>
<dbReference type="AlphaFoldDB" id="A0A4R2FI17"/>
<comment type="caution">
    <text evidence="3">The sequence shown here is derived from an EMBL/GenBank/DDBJ whole genome shotgun (WGS) entry which is preliminary data.</text>
</comment>
<feature type="domain" description="DUF6268" evidence="2">
    <location>
        <begin position="105"/>
        <end position="261"/>
    </location>
</feature>
<keyword evidence="1" id="KW-0732">Signal</keyword>
<evidence type="ECO:0000313" key="3">
    <source>
        <dbReference type="EMBL" id="TCN85834.1"/>
    </source>
</evidence>
<accession>A0A4R2FI17</accession>
<dbReference type="InterPro" id="IPR046235">
    <property type="entry name" value="DUF6268"/>
</dbReference>
<dbReference type="EMBL" id="SLWF01000008">
    <property type="protein sequence ID" value="TCN85834.1"/>
    <property type="molecule type" value="Genomic_DNA"/>
</dbReference>
<evidence type="ECO:0000313" key="4">
    <source>
        <dbReference type="Proteomes" id="UP000294832"/>
    </source>
</evidence>
<dbReference type="Pfam" id="PF19783">
    <property type="entry name" value="DUF6268"/>
    <property type="match status" value="1"/>
</dbReference>
<feature type="signal peptide" evidence="1">
    <location>
        <begin position="1"/>
        <end position="22"/>
    </location>
</feature>
<reference evidence="3 4" key="1">
    <citation type="submission" date="2019-03" db="EMBL/GenBank/DDBJ databases">
        <title>Freshwater and sediment microbial communities from various areas in North America, analyzing microbe dynamics in response to fracking.</title>
        <authorList>
            <person name="Lamendella R."/>
        </authorList>
    </citation>
    <scope>NUCLEOTIDE SEQUENCE [LARGE SCALE GENOMIC DNA]</scope>
    <source>
        <strain evidence="3 4">74A</strain>
    </source>
</reference>
<feature type="chain" id="PRO_5020197228" description="DUF6268 domain-containing protein" evidence="1">
    <location>
        <begin position="23"/>
        <end position="289"/>
    </location>
</feature>
<dbReference type="Proteomes" id="UP000294832">
    <property type="component" value="Unassembled WGS sequence"/>
</dbReference>
<keyword evidence="4" id="KW-1185">Reference proteome</keyword>
<evidence type="ECO:0000256" key="1">
    <source>
        <dbReference type="SAM" id="SignalP"/>
    </source>
</evidence>
<gene>
    <name evidence="3" type="ORF">EDC91_10873</name>
</gene>
<organism evidence="3 4">
    <name type="scientific">Shewanella fodinae</name>
    <dbReference type="NCBI Taxonomy" id="552357"/>
    <lineage>
        <taxon>Bacteria</taxon>
        <taxon>Pseudomonadati</taxon>
        <taxon>Pseudomonadota</taxon>
        <taxon>Gammaproteobacteria</taxon>
        <taxon>Alteromonadales</taxon>
        <taxon>Shewanellaceae</taxon>
        <taxon>Shewanella</taxon>
    </lineage>
</organism>
<protein>
    <recommendedName>
        <fullName evidence="2">DUF6268 domain-containing protein</fullName>
    </recommendedName>
</protein>
<evidence type="ECO:0000259" key="2">
    <source>
        <dbReference type="Pfam" id="PF19783"/>
    </source>
</evidence>
<sequence>MKQTGKLAAALALAMTASVAVAAPQTEPTYSVSLTRGISADTDIDNGGQLGRQSWQLGARGNWKLAPSWRLSANLGVDWLDWDWKMPQQYNQQAPFDSARRYHGNLMFSHQLGNGWSVMAAPTLQFAYANDASLADSKSYGVMAGAMRHYANGNYWGVGGAYFNDIGKARFLPLVLFNWQISDKWRLGNPLMPDFSGGAGIELAYSLTPALQWGIGSSKNTERVLAHDQQVVELSEWRLFSRVGWNITSATALNFYLGYSMSPDLKDGEHAAVDMDNYVNGALQLRYRF</sequence>